<dbReference type="PANTHER" id="PTHR43356">
    <property type="entry name" value="PHOSPHATE ACETYLTRANSFERASE"/>
    <property type="match status" value="1"/>
</dbReference>
<comment type="catalytic activity">
    <reaction evidence="1">
        <text>acetyl-CoA + phosphate = acetyl phosphate + CoA</text>
        <dbReference type="Rhea" id="RHEA:19521"/>
        <dbReference type="ChEBI" id="CHEBI:22191"/>
        <dbReference type="ChEBI" id="CHEBI:43474"/>
        <dbReference type="ChEBI" id="CHEBI:57287"/>
        <dbReference type="ChEBI" id="CHEBI:57288"/>
        <dbReference type="EC" id="2.3.1.8"/>
    </reaction>
</comment>
<dbReference type="KEGG" id="bkr:AAFP32_10200"/>
<sequence>MLKTPAAHSQKDIATALPEPADVEIDPMLLDRVLESSGPGARPTVVLAESHDERILRAAGVLAEAGLRPVLIGDRDEVLGRGERLGITGVDGWSVEDPAALAAGAPGERIRRKAETKHRHLTEQWLDDTVFLAAAAVAEGLADAAVAGADRPTADVIRAGLAIVGLAADSAVLSSSFLMKLTDGRYLGFGDCAVVPVPDDEQLAAIAVATAGTFAAITGASPSVAMLSFSTAGSAQHTDIDRVRLATQRIRSTCPELDVDGELQFDAAIVESVAKTKAPDSAVAGHANVLVFPNLAAGNIGYKIAERLAGAHAYGPLLQGLAAPINDLSRGASVSDIVNVGLITCLQALTPAAAVQQPVREPTTEPTFTEK</sequence>
<dbReference type="Gene3D" id="3.40.50.10950">
    <property type="match status" value="1"/>
</dbReference>
<dbReference type="PANTHER" id="PTHR43356:SF3">
    <property type="entry name" value="PHOSPHATE ACETYLTRANSFERASE"/>
    <property type="match status" value="1"/>
</dbReference>
<dbReference type="Pfam" id="PF01515">
    <property type="entry name" value="PTA_PTB"/>
    <property type="match status" value="1"/>
</dbReference>
<dbReference type="GO" id="GO:0008959">
    <property type="term" value="F:phosphate acetyltransferase activity"/>
    <property type="evidence" value="ECO:0007669"/>
    <property type="project" value="UniProtKB-EC"/>
</dbReference>
<dbReference type="InterPro" id="IPR042112">
    <property type="entry name" value="P_AcTrfase_dom2"/>
</dbReference>
<dbReference type="SUPFAM" id="SSF53659">
    <property type="entry name" value="Isocitrate/Isopropylmalate dehydrogenase-like"/>
    <property type="match status" value="1"/>
</dbReference>
<dbReference type="InterPro" id="IPR050500">
    <property type="entry name" value="Phos_Acetyltrans/Butyryltrans"/>
</dbReference>
<evidence type="ECO:0000259" key="5">
    <source>
        <dbReference type="Pfam" id="PF01515"/>
    </source>
</evidence>
<reference evidence="6" key="1">
    <citation type="submission" date="2024-06" db="EMBL/GenBank/DDBJ databases">
        <title>Brevibacterium koreense sp. nov., isolated from jogae-jeotgal, a Korean fermented seafood.</title>
        <authorList>
            <person name="Whon T.W."/>
            <person name="Nam S."/>
            <person name="Kim Y."/>
        </authorList>
    </citation>
    <scope>NUCLEOTIDE SEQUENCE</scope>
    <source>
        <strain evidence="6">CBA3109</strain>
    </source>
</reference>
<comment type="similarity">
    <text evidence="2">Belongs to the phosphate acetyltransferase and butyryltransferase family.</text>
</comment>
<accession>A0AAU7UHG3</accession>
<dbReference type="RefSeq" id="WP_350269050.1">
    <property type="nucleotide sequence ID" value="NZ_CP158281.1"/>
</dbReference>
<keyword evidence="4" id="KW-0012">Acyltransferase</keyword>
<protein>
    <submittedName>
        <fullName evidence="6">Phosphotransacetylase</fullName>
    </submittedName>
</protein>
<evidence type="ECO:0000313" key="6">
    <source>
        <dbReference type="EMBL" id="XBV87940.1"/>
    </source>
</evidence>
<dbReference type="InterPro" id="IPR042113">
    <property type="entry name" value="P_AcTrfase_dom1"/>
</dbReference>
<evidence type="ECO:0000256" key="4">
    <source>
        <dbReference type="ARBA" id="ARBA00023315"/>
    </source>
</evidence>
<organism evidence="6">
    <name type="scientific">Brevibacterium koreense</name>
    <dbReference type="NCBI Taxonomy" id="3140787"/>
    <lineage>
        <taxon>Bacteria</taxon>
        <taxon>Bacillati</taxon>
        <taxon>Actinomycetota</taxon>
        <taxon>Actinomycetes</taxon>
        <taxon>Micrococcales</taxon>
        <taxon>Brevibacteriaceae</taxon>
        <taxon>Brevibacterium</taxon>
    </lineage>
</organism>
<dbReference type="NCBIfam" id="NF007233">
    <property type="entry name" value="PRK09653.1"/>
    <property type="match status" value="1"/>
</dbReference>
<evidence type="ECO:0000256" key="2">
    <source>
        <dbReference type="ARBA" id="ARBA00005656"/>
    </source>
</evidence>
<dbReference type="InterPro" id="IPR012147">
    <property type="entry name" value="P_Ac_Bu_trans"/>
</dbReference>
<evidence type="ECO:0000256" key="1">
    <source>
        <dbReference type="ARBA" id="ARBA00000705"/>
    </source>
</evidence>
<dbReference type="PIRSF" id="PIRSF000428">
    <property type="entry name" value="P_Ac_trans"/>
    <property type="match status" value="1"/>
</dbReference>
<name>A0AAU7UHG3_9MICO</name>
<keyword evidence="3" id="KW-0808">Transferase</keyword>
<evidence type="ECO:0000256" key="3">
    <source>
        <dbReference type="ARBA" id="ARBA00022679"/>
    </source>
</evidence>
<feature type="domain" description="Phosphate acetyl/butaryl transferase" evidence="5">
    <location>
        <begin position="31"/>
        <end position="345"/>
    </location>
</feature>
<gene>
    <name evidence="6" type="ORF">AAFP32_10200</name>
</gene>
<dbReference type="AlphaFoldDB" id="A0AAU7UHG3"/>
<dbReference type="Gene3D" id="3.40.50.10750">
    <property type="entry name" value="Isocitrate/Isopropylmalate dehydrogenase-like"/>
    <property type="match status" value="1"/>
</dbReference>
<dbReference type="EMBL" id="CP158281">
    <property type="protein sequence ID" value="XBV87940.1"/>
    <property type="molecule type" value="Genomic_DNA"/>
</dbReference>
<proteinExistence type="inferred from homology"/>
<dbReference type="InterPro" id="IPR002505">
    <property type="entry name" value="PTA_PTB"/>
</dbReference>